<name>A0A080WSU8_TRIRC</name>
<dbReference type="HOGENOM" id="CLU_2098576_0_0_1"/>
<organism evidence="2 3">
    <name type="scientific">Trichophyton rubrum (strain ATCC MYA-4607 / CBS 118892)</name>
    <name type="common">Athlete's foot fungus</name>
    <dbReference type="NCBI Taxonomy" id="559305"/>
    <lineage>
        <taxon>Eukaryota</taxon>
        <taxon>Fungi</taxon>
        <taxon>Dikarya</taxon>
        <taxon>Ascomycota</taxon>
        <taxon>Pezizomycotina</taxon>
        <taxon>Eurotiomycetes</taxon>
        <taxon>Eurotiomycetidae</taxon>
        <taxon>Onygenales</taxon>
        <taxon>Arthrodermataceae</taxon>
        <taxon>Trichophyton</taxon>
    </lineage>
</organism>
<dbReference type="RefSeq" id="XP_047605974.1">
    <property type="nucleotide sequence ID" value="XM_047751038.1"/>
</dbReference>
<evidence type="ECO:0000313" key="2">
    <source>
        <dbReference type="EMBL" id="KFL61238.1"/>
    </source>
</evidence>
<feature type="region of interest" description="Disordered" evidence="1">
    <location>
        <begin position="14"/>
        <end position="116"/>
    </location>
</feature>
<evidence type="ECO:0000256" key="1">
    <source>
        <dbReference type="SAM" id="MobiDB-lite"/>
    </source>
</evidence>
<dbReference type="EMBL" id="GG700650">
    <property type="protein sequence ID" value="KFL61238.1"/>
    <property type="molecule type" value="Genomic_DNA"/>
</dbReference>
<dbReference type="InParanoid" id="A0A080WSU8"/>
<evidence type="ECO:0000313" key="3">
    <source>
        <dbReference type="Proteomes" id="UP000008864"/>
    </source>
</evidence>
<dbReference type="GeneID" id="71777326"/>
<reference evidence="3" key="1">
    <citation type="journal article" date="2012" name="MBio">
        <title>Comparative genome analysis of Trichophyton rubrum and related dermatophytes reveals candidate genes involved in infection.</title>
        <authorList>
            <person name="Martinez D.A."/>
            <person name="Oliver B.G."/>
            <person name="Graeser Y."/>
            <person name="Goldberg J.M."/>
            <person name="Li W."/>
            <person name="Martinez-Rossi N.M."/>
            <person name="Monod M."/>
            <person name="Shelest E."/>
            <person name="Barton R.C."/>
            <person name="Birch E."/>
            <person name="Brakhage A.A."/>
            <person name="Chen Z."/>
            <person name="Gurr S.J."/>
            <person name="Heiman D."/>
            <person name="Heitman J."/>
            <person name="Kosti I."/>
            <person name="Rossi A."/>
            <person name="Saif S."/>
            <person name="Samalova M."/>
            <person name="Saunders C.W."/>
            <person name="Shea T."/>
            <person name="Summerbell R.C."/>
            <person name="Xu J."/>
            <person name="Young S."/>
            <person name="Zeng Q."/>
            <person name="Birren B.W."/>
            <person name="Cuomo C.A."/>
            <person name="White T.C."/>
        </authorList>
    </citation>
    <scope>NUCLEOTIDE SEQUENCE [LARGE SCALE GENOMIC DNA]</scope>
    <source>
        <strain evidence="3">ATCC MYA-4607 / CBS 118892</strain>
    </source>
</reference>
<gene>
    <name evidence="2" type="ORF">TERG_12013</name>
</gene>
<dbReference type="Proteomes" id="UP000008864">
    <property type="component" value="Unassembled WGS sequence"/>
</dbReference>
<accession>A0A080WSU8</accession>
<dbReference type="VEuPathDB" id="FungiDB:TERG_12013"/>
<keyword evidence="3" id="KW-1185">Reference proteome</keyword>
<protein>
    <submittedName>
        <fullName evidence="2">Uncharacterized protein</fullName>
    </submittedName>
</protein>
<proteinExistence type="predicted"/>
<sequence>MNIPNSIDVIQEWRTKGIRPGSPPTGSVRRPPDELGGLSQRRAQPHEHALTAQRVGEPSAAGATEKAPRGASQPVHQFGPKSPPVTGGAGVARGSQAPNTPSVEPQPIKISNLIER</sequence>
<dbReference type="AlphaFoldDB" id="A0A080WSU8"/>